<protein>
    <submittedName>
        <fullName evidence="1">Uncharacterized protein</fullName>
    </submittedName>
</protein>
<reference evidence="2" key="1">
    <citation type="journal article" date="2019" name="Int. J. Syst. Evol. Microbiol.">
        <title>The Global Catalogue of Microorganisms (GCM) 10K type strain sequencing project: providing services to taxonomists for standard genome sequencing and annotation.</title>
        <authorList>
            <consortium name="The Broad Institute Genomics Platform"/>
            <consortium name="The Broad Institute Genome Sequencing Center for Infectious Disease"/>
            <person name="Wu L."/>
            <person name="Ma J."/>
        </authorList>
    </citation>
    <scope>NUCLEOTIDE SEQUENCE [LARGE SCALE GENOMIC DNA]</scope>
    <source>
        <strain evidence="2">JCM 16902</strain>
    </source>
</reference>
<dbReference type="Proteomes" id="UP001501074">
    <property type="component" value="Unassembled WGS sequence"/>
</dbReference>
<name>A0ABP6ZPZ1_9ACTN</name>
<evidence type="ECO:0000313" key="2">
    <source>
        <dbReference type="Proteomes" id="UP001501074"/>
    </source>
</evidence>
<dbReference type="EMBL" id="BAAAZO010000006">
    <property type="protein sequence ID" value="GAA3616606.1"/>
    <property type="molecule type" value="Genomic_DNA"/>
</dbReference>
<organism evidence="1 2">
    <name type="scientific">Kineosporia mesophila</name>
    <dbReference type="NCBI Taxonomy" id="566012"/>
    <lineage>
        <taxon>Bacteria</taxon>
        <taxon>Bacillati</taxon>
        <taxon>Actinomycetota</taxon>
        <taxon>Actinomycetes</taxon>
        <taxon>Kineosporiales</taxon>
        <taxon>Kineosporiaceae</taxon>
        <taxon>Kineosporia</taxon>
    </lineage>
</organism>
<keyword evidence="2" id="KW-1185">Reference proteome</keyword>
<proteinExistence type="predicted"/>
<gene>
    <name evidence="1" type="ORF">GCM10022223_36380</name>
</gene>
<comment type="caution">
    <text evidence="1">The sequence shown here is derived from an EMBL/GenBank/DDBJ whole genome shotgun (WGS) entry which is preliminary data.</text>
</comment>
<sequence>MGHGNERQWAVVVNGPEDGHEGIGSAFLMAAWVWVAGPARLIATRIGQAVEQGVDHHGLVGRQLRVEASHSVSKWKSSDAAVFSLLLMACSGGRGIDLLDLSLGRGEGLAVRHPGQQLDQGGLHCFPLVSAGLQRVTHSGMHGNDRAPVQIPGIDQCHQQREFGADQYGFSHPIVRLMSGKPQRHADLGADRLDAVNGFVRALGGK</sequence>
<evidence type="ECO:0000313" key="1">
    <source>
        <dbReference type="EMBL" id="GAA3616606.1"/>
    </source>
</evidence>
<accession>A0ABP6ZPZ1</accession>